<dbReference type="RefSeq" id="WP_190309308.1">
    <property type="nucleotide sequence ID" value="NZ_JACNYK010000002.1"/>
</dbReference>
<accession>A0ABR7Y4I5</accession>
<dbReference type="EMBL" id="JACNYK010000002">
    <property type="protein sequence ID" value="MBD1426220.1"/>
    <property type="molecule type" value="Genomic_DNA"/>
</dbReference>
<comment type="caution">
    <text evidence="1">The sequence shown here is derived from an EMBL/GenBank/DDBJ whole genome shotgun (WGS) entry which is preliminary data.</text>
</comment>
<evidence type="ECO:0000313" key="2">
    <source>
        <dbReference type="Proteomes" id="UP000606494"/>
    </source>
</evidence>
<proteinExistence type="predicted"/>
<dbReference type="PROSITE" id="PS51257">
    <property type="entry name" value="PROKAR_LIPOPROTEIN"/>
    <property type="match status" value="1"/>
</dbReference>
<organism evidence="1 2">
    <name type="scientific">Sphingobacterium arenae</name>
    <dbReference type="NCBI Taxonomy" id="1280598"/>
    <lineage>
        <taxon>Bacteria</taxon>
        <taxon>Pseudomonadati</taxon>
        <taxon>Bacteroidota</taxon>
        <taxon>Sphingobacteriia</taxon>
        <taxon>Sphingobacteriales</taxon>
        <taxon>Sphingobacteriaceae</taxon>
        <taxon>Sphingobacterium</taxon>
    </lineage>
</organism>
<reference evidence="1 2" key="1">
    <citation type="submission" date="2020-08" db="EMBL/GenBank/DDBJ databases">
        <title>Sphingobacterium sp. DN00404 isolated from aquaculture water.</title>
        <authorList>
            <person name="Zhang M."/>
        </authorList>
    </citation>
    <scope>NUCLEOTIDE SEQUENCE [LARGE SCALE GENOMIC DNA]</scope>
    <source>
        <strain evidence="1 2">KCTC 32294</strain>
    </source>
</reference>
<keyword evidence="2" id="KW-1185">Reference proteome</keyword>
<name>A0ABR7Y4I5_9SPHI</name>
<evidence type="ECO:0000313" key="1">
    <source>
        <dbReference type="EMBL" id="MBD1426220.1"/>
    </source>
</evidence>
<sequence length="160" mass="17602">MTRHLIMGIFLLALVSCGNGEQKKGTSKITEDSIASTTVPASPEKTGHYCYLRTEGTNNQDTTIVQFTVDGDRVEGVMNWMPAEKDSRKGVLTGTISGEEIKATWNYMQEGLRDSIVVAFKLASQQLTQKPFTVNSATGRQDTDEAANYSIIYTIHDCVD</sequence>
<dbReference type="Proteomes" id="UP000606494">
    <property type="component" value="Unassembled WGS sequence"/>
</dbReference>
<gene>
    <name evidence="1" type="ORF">H8B17_11555</name>
</gene>
<protein>
    <submittedName>
        <fullName evidence="1">Uncharacterized protein</fullName>
    </submittedName>
</protein>